<organism evidence="2 4">
    <name type="scientific">Pseudoalteromonas piscicida</name>
    <dbReference type="NCBI Taxonomy" id="43662"/>
    <lineage>
        <taxon>Bacteria</taxon>
        <taxon>Pseudomonadati</taxon>
        <taxon>Pseudomonadota</taxon>
        <taxon>Gammaproteobacteria</taxon>
        <taxon>Alteromonadales</taxon>
        <taxon>Pseudoalteromonadaceae</taxon>
        <taxon>Pseudoalteromonas</taxon>
    </lineage>
</organism>
<dbReference type="InterPro" id="IPR036736">
    <property type="entry name" value="ACP-like_sf"/>
</dbReference>
<protein>
    <submittedName>
        <fullName evidence="2">Uncharacterized protein</fullName>
    </submittedName>
</protein>
<dbReference type="Gene3D" id="1.10.1200.10">
    <property type="entry name" value="ACP-like"/>
    <property type="match status" value="1"/>
</dbReference>
<dbReference type="KEGG" id="ppis:B1L02_11410"/>
<accession>A0A1Z3NJA2</accession>
<evidence type="ECO:0000313" key="3">
    <source>
        <dbReference type="Proteomes" id="UP000016521"/>
    </source>
</evidence>
<reference evidence="1 3" key="1">
    <citation type="submission" date="2015-06" db="EMBL/GenBank/DDBJ databases">
        <authorList>
            <person name="Xie B.-B."/>
            <person name="Rong J.-C."/>
            <person name="Qin Q.-L."/>
            <person name="Zhang Y.-Z."/>
        </authorList>
    </citation>
    <scope>NUCLEOTIDE SEQUENCE [LARGE SCALE GENOMIC DNA]</scope>
    <source>
        <strain evidence="1 3">JCM 20779</strain>
    </source>
</reference>
<reference evidence="2 4" key="2">
    <citation type="submission" date="2018-08" db="EMBL/GenBank/DDBJ databases">
        <title>Whole Genome Sequences of Two Pseudoalteromonas piscicida Strains, DE1-A and DE2-A, which Exhibit Strong Antibacterial Activity against Vibrio vulnificus.</title>
        <authorList>
            <person name="Richards G.P."/>
            <person name="Needleman D.S."/>
            <person name="Watson M.A."/>
            <person name="Polson S.W."/>
        </authorList>
    </citation>
    <scope>NUCLEOTIDE SEQUENCE [LARGE SCALE GENOMIC DNA]</scope>
    <source>
        <strain evidence="2 4">DE2-A</strain>
    </source>
</reference>
<proteinExistence type="predicted"/>
<dbReference type="EMBL" id="CP031761">
    <property type="protein sequence ID" value="AXR01738.1"/>
    <property type="molecule type" value="Genomic_DNA"/>
</dbReference>
<keyword evidence="3" id="KW-1185">Reference proteome</keyword>
<dbReference type="AlphaFoldDB" id="A0A1Z3NJA2"/>
<name>A0A1Z3NJA2_PSEO7</name>
<evidence type="ECO:0000313" key="2">
    <source>
        <dbReference type="EMBL" id="AXR01738.1"/>
    </source>
</evidence>
<dbReference type="EMBL" id="CP011924">
    <property type="protein sequence ID" value="ATD05730.1"/>
    <property type="molecule type" value="Genomic_DNA"/>
</dbReference>
<gene>
    <name evidence="2" type="ORF">D0511_06345</name>
    <name evidence="1" type="ORF">PPIS_a0427</name>
</gene>
<dbReference type="Proteomes" id="UP000016521">
    <property type="component" value="Chromosome I"/>
</dbReference>
<dbReference type="GeneID" id="67501103"/>
<dbReference type="Proteomes" id="UP000258102">
    <property type="component" value="Chromosome 1"/>
</dbReference>
<dbReference type="SUPFAM" id="SSF47336">
    <property type="entry name" value="ACP-like"/>
    <property type="match status" value="1"/>
</dbReference>
<evidence type="ECO:0000313" key="1">
    <source>
        <dbReference type="EMBL" id="ATD05730.1"/>
    </source>
</evidence>
<sequence length="97" mass="10922">MSSLESITQFIKQDIIVDNLEVVDSIDEIEDDAQLIGDGLDLDSIEVLDLVVSIEKKYNLKFKDYPEQTIQEKMKNVSTLASFVHEQVEAQTTAEAC</sequence>
<dbReference type="RefSeq" id="WP_010369398.1">
    <property type="nucleotide sequence ID" value="NZ_CP011924.1"/>
</dbReference>
<evidence type="ECO:0000313" key="4">
    <source>
        <dbReference type="Proteomes" id="UP000258102"/>
    </source>
</evidence>
<dbReference type="OrthoDB" id="9803943at2"/>